<dbReference type="InterPro" id="IPR014001">
    <property type="entry name" value="Helicase_ATP-bd"/>
</dbReference>
<dbReference type="InterPro" id="IPR003593">
    <property type="entry name" value="AAA+_ATPase"/>
</dbReference>
<keyword evidence="7 9" id="KW-0472">Membrane</keyword>
<feature type="domain" description="ABC transporter" evidence="10">
    <location>
        <begin position="697"/>
        <end position="945"/>
    </location>
</feature>
<dbReference type="PANTHER" id="PTHR48041">
    <property type="entry name" value="ABC TRANSPORTER G FAMILY MEMBER 28"/>
    <property type="match status" value="1"/>
</dbReference>
<dbReference type="Pfam" id="PF19055">
    <property type="entry name" value="ABC2_membrane_7"/>
    <property type="match status" value="1"/>
</dbReference>
<dbReference type="Gene3D" id="3.40.50.300">
    <property type="entry name" value="P-loop containing nucleotide triphosphate hydrolases"/>
    <property type="match status" value="3"/>
</dbReference>
<evidence type="ECO:0000259" key="10">
    <source>
        <dbReference type="PROSITE" id="PS50893"/>
    </source>
</evidence>
<evidence type="ECO:0000256" key="2">
    <source>
        <dbReference type="ARBA" id="ARBA00022448"/>
    </source>
</evidence>
<feature type="transmembrane region" description="Helical" evidence="9">
    <location>
        <begin position="1112"/>
        <end position="1140"/>
    </location>
</feature>
<dbReference type="InterPro" id="IPR006935">
    <property type="entry name" value="Helicase/UvrB_N"/>
</dbReference>
<feature type="transmembrane region" description="Helical" evidence="9">
    <location>
        <begin position="1270"/>
        <end position="1290"/>
    </location>
</feature>
<keyword evidence="3 9" id="KW-0812">Transmembrane</keyword>
<organism evidence="12 13">
    <name type="scientific">Heterostelium pallidum (strain ATCC 26659 / Pp 5 / PN500)</name>
    <name type="common">Cellular slime mold</name>
    <name type="synonym">Polysphondylium pallidum</name>
    <dbReference type="NCBI Taxonomy" id="670386"/>
    <lineage>
        <taxon>Eukaryota</taxon>
        <taxon>Amoebozoa</taxon>
        <taxon>Evosea</taxon>
        <taxon>Eumycetozoa</taxon>
        <taxon>Dictyostelia</taxon>
        <taxon>Acytosteliales</taxon>
        <taxon>Acytosteliaceae</taxon>
        <taxon>Heterostelium</taxon>
    </lineage>
</organism>
<feature type="transmembrane region" description="Helical" evidence="9">
    <location>
        <begin position="1152"/>
        <end position="1175"/>
    </location>
</feature>
<dbReference type="InterPro" id="IPR027417">
    <property type="entry name" value="P-loop_NTPase"/>
</dbReference>
<dbReference type="PROSITE" id="PS00211">
    <property type="entry name" value="ABC_TRANSPORTER_1"/>
    <property type="match status" value="1"/>
</dbReference>
<dbReference type="SMART" id="SM00382">
    <property type="entry name" value="AAA"/>
    <property type="match status" value="2"/>
</dbReference>
<protein>
    <submittedName>
        <fullName evidence="12">Uncharacterized protein</fullName>
    </submittedName>
</protein>
<dbReference type="SUPFAM" id="SSF52540">
    <property type="entry name" value="P-loop containing nucleoside triphosphate hydrolases"/>
    <property type="match status" value="3"/>
</dbReference>
<dbReference type="GO" id="GO:0003677">
    <property type="term" value="F:DNA binding"/>
    <property type="evidence" value="ECO:0007669"/>
    <property type="project" value="InterPro"/>
</dbReference>
<evidence type="ECO:0000256" key="7">
    <source>
        <dbReference type="ARBA" id="ARBA00023136"/>
    </source>
</evidence>
<keyword evidence="5" id="KW-0067">ATP-binding</keyword>
<feature type="transmembrane region" description="Helical" evidence="9">
    <location>
        <begin position="1073"/>
        <end position="1092"/>
    </location>
</feature>
<dbReference type="PROSITE" id="PS51192">
    <property type="entry name" value="HELICASE_ATP_BIND_1"/>
    <property type="match status" value="1"/>
</dbReference>
<dbReference type="PROSITE" id="PS50893">
    <property type="entry name" value="ABC_TRANSPORTER_2"/>
    <property type="match status" value="1"/>
</dbReference>
<evidence type="ECO:0000313" key="12">
    <source>
        <dbReference type="EMBL" id="EFA77807.1"/>
    </source>
</evidence>
<dbReference type="GO" id="GO:0005524">
    <property type="term" value="F:ATP binding"/>
    <property type="evidence" value="ECO:0007669"/>
    <property type="project" value="UniProtKB-KW"/>
</dbReference>
<feature type="transmembrane region" description="Helical" evidence="9">
    <location>
        <begin position="1043"/>
        <end position="1061"/>
    </location>
</feature>
<keyword evidence="6 9" id="KW-1133">Transmembrane helix</keyword>
<evidence type="ECO:0000313" key="13">
    <source>
        <dbReference type="Proteomes" id="UP000001396"/>
    </source>
</evidence>
<dbReference type="RefSeq" id="XP_020429935.1">
    <property type="nucleotide sequence ID" value="XM_020580102.1"/>
</dbReference>
<evidence type="ECO:0000256" key="6">
    <source>
        <dbReference type="ARBA" id="ARBA00022989"/>
    </source>
</evidence>
<feature type="domain" description="Helicase ATP-binding" evidence="11">
    <location>
        <begin position="215"/>
        <end position="361"/>
    </location>
</feature>
<comment type="caution">
    <text evidence="12">The sequence shown here is derived from an EMBL/GenBank/DDBJ whole genome shotgun (WGS) entry which is preliminary data.</text>
</comment>
<dbReference type="Pfam" id="PF04851">
    <property type="entry name" value="ResIII"/>
    <property type="match status" value="1"/>
</dbReference>
<dbReference type="GO" id="GO:0016887">
    <property type="term" value="F:ATP hydrolysis activity"/>
    <property type="evidence" value="ECO:0007669"/>
    <property type="project" value="InterPro"/>
</dbReference>
<evidence type="ECO:0000256" key="5">
    <source>
        <dbReference type="ARBA" id="ARBA00022840"/>
    </source>
</evidence>
<dbReference type="InterPro" id="IPR050352">
    <property type="entry name" value="ABCG_transporters"/>
</dbReference>
<feature type="region of interest" description="Disordered" evidence="8">
    <location>
        <begin position="120"/>
        <end position="156"/>
    </location>
</feature>
<sequence>MTTINGCKPFIKINNSYSFLKNADPVVMETLYKRMTFSAPNYKRGIKNSTSSIPFASPFHTLKVPFFAPKTGKFATGLLPIVANELSELNVDYNRIDERIPIPQLYSNWDYSIKLPELQESSSSSSDSKTKSKTKKKKSKKSEDGEEGKGEMEQELTELDKQQQKMIDLYEKSLVPTRLFDMQSDDLEPKEVDNDLLLDDSGNGVKLYDFQVESINFALANHRGIIKCATGGGKTMILASLIKALGDDVSVLILVTKRSLVTQIHKSLVEAGVCNAGRVSSDYFEPKRVTISTLMSAHKIEEQCRRAQVLLVDEVHEFTSPTARNAFKMFDNAYARFGFSATPFKIDDPIHNNRITSVFGTLLCDITTKALTQKNILANAYIHFYPINYHIKQKSTKLEKKKEKLLASGVELQDSENIILEDDKDGQINGETKESNNNNSGGKLSFYDIESDLIAENDYLNESIVKLVDSIESGRIMILVKRISHGDRLARMMPNAYWVKGDDNVETREFVLHKLKYAKNQKVVAIFSAIGYVGIDVRIHHLINACGGKDPNMTLQKLGRGLRTADDKQHLDYHDFYFSEKVNKILKSHSGSRMSLLKKEGHTVLLDMESIDDLNNHRLDINHTIDNNNINNSISSSVDTDVQSSTTTTTITNIKPITSASLVGTRDDIEYLDHDHIRYNNVPITITLNKVNVSLRGESENVFTKIGLCERKQQRLILNNISAIIRPGKMCAILGGSGSGKTTLLNTISGRFSKAEMKVDGQILFNDIVSPPPELVKSAVGYVMQKDYLLPNLTVRESLMYSARLRLPVDMPKQDKINRVEEVIAELGLRDCANTRVGGNGKRGISGGEKRRVSIGCQMLTDPSVLFLDEPTTGLDSFTAYQVTQTMVSIARQNRTVICTIHQPRSDIFKLFDQVMLLSKGQLVYIGSTSSMIEHFSRLNFKCPKMENPADYFNYRSVTLEQNSVDRLRVLVAGFQESEENQLMLNTIAESVTNSGGKSRSIKEVKLSSQLRASTPFYYSIPALTSRSYLNHLRDVPAAITRISQIVSFGLMMCICFLRISDDQYGVQNRSGFLYESLSMIFIALLNCVALFPTERNLFYRERSDGLYSTLAFFFSYGLVELPFNIVGSLGYAAVTYFTLGLQNSAVRFFRFALVIFFLLFSGESVGLFVCSLFYDVGMATTISNVLLSLFSVLAGFFRPNGELPAVLKYFNYALPTKWAAEVIAINEFQGLTFDCPGNQAINGTICPITTGEQVLESYGWNDINIYQSIYVMIIISVGYRIISLLTLQFNKRVVVL</sequence>
<evidence type="ECO:0000256" key="3">
    <source>
        <dbReference type="ARBA" id="ARBA00022692"/>
    </source>
</evidence>
<dbReference type="InterPro" id="IPR013525">
    <property type="entry name" value="ABC2_TM"/>
</dbReference>
<comment type="subcellular location">
    <subcellularLocation>
        <location evidence="1">Membrane</location>
        <topology evidence="1">Multi-pass membrane protein</topology>
    </subcellularLocation>
</comment>
<dbReference type="InParanoid" id="D3BL73"/>
<reference evidence="12 13" key="1">
    <citation type="journal article" date="2011" name="Genome Res.">
        <title>Phylogeny-wide analysis of social amoeba genomes highlights ancient origins for complex intercellular communication.</title>
        <authorList>
            <person name="Heidel A.J."/>
            <person name="Lawal H.M."/>
            <person name="Felder M."/>
            <person name="Schilde C."/>
            <person name="Helps N.R."/>
            <person name="Tunggal B."/>
            <person name="Rivero F."/>
            <person name="John U."/>
            <person name="Schleicher M."/>
            <person name="Eichinger L."/>
            <person name="Platzer M."/>
            <person name="Noegel A.A."/>
            <person name="Schaap P."/>
            <person name="Gloeckner G."/>
        </authorList>
    </citation>
    <scope>NUCLEOTIDE SEQUENCE [LARGE SCALE GENOMIC DNA]</scope>
    <source>
        <strain evidence="13">ATCC 26659 / Pp 5 / PN500</strain>
    </source>
</reference>
<feature type="compositionally biased region" description="Basic and acidic residues" evidence="8">
    <location>
        <begin position="141"/>
        <end position="156"/>
    </location>
</feature>
<evidence type="ECO:0000256" key="4">
    <source>
        <dbReference type="ARBA" id="ARBA00022741"/>
    </source>
</evidence>
<evidence type="ECO:0000259" key="11">
    <source>
        <dbReference type="PROSITE" id="PS51192"/>
    </source>
</evidence>
<dbReference type="STRING" id="670386.D3BL73"/>
<evidence type="ECO:0000256" key="9">
    <source>
        <dbReference type="SAM" id="Phobius"/>
    </source>
</evidence>
<dbReference type="InterPro" id="IPR003439">
    <property type="entry name" value="ABC_transporter-like_ATP-bd"/>
</dbReference>
<accession>D3BL73</accession>
<gene>
    <name evidence="12" type="ORF">PPL_09305</name>
</gene>
<keyword evidence="2" id="KW-0813">Transport</keyword>
<keyword evidence="13" id="KW-1185">Reference proteome</keyword>
<dbReference type="GeneID" id="31364780"/>
<dbReference type="Pfam" id="PF00005">
    <property type="entry name" value="ABC_tran"/>
    <property type="match status" value="1"/>
</dbReference>
<feature type="compositionally biased region" description="Basic residues" evidence="8">
    <location>
        <begin position="131"/>
        <end position="140"/>
    </location>
</feature>
<dbReference type="Pfam" id="PF01061">
    <property type="entry name" value="ABC2_membrane"/>
    <property type="match status" value="1"/>
</dbReference>
<dbReference type="InterPro" id="IPR017871">
    <property type="entry name" value="ABC_transporter-like_CS"/>
</dbReference>
<dbReference type="SMART" id="SM00487">
    <property type="entry name" value="DEXDc"/>
    <property type="match status" value="1"/>
</dbReference>
<dbReference type="GO" id="GO:0016020">
    <property type="term" value="C:membrane"/>
    <property type="evidence" value="ECO:0007669"/>
    <property type="project" value="UniProtKB-SubCell"/>
</dbReference>
<dbReference type="InterPro" id="IPR043926">
    <property type="entry name" value="ABCG_dom"/>
</dbReference>
<name>D3BL73_HETP5</name>
<evidence type="ECO:0000256" key="8">
    <source>
        <dbReference type="SAM" id="MobiDB-lite"/>
    </source>
</evidence>
<dbReference type="EMBL" id="ADBJ01000039">
    <property type="protein sequence ID" value="EFA77807.1"/>
    <property type="molecule type" value="Genomic_DNA"/>
</dbReference>
<dbReference type="GO" id="GO:0030587">
    <property type="term" value="P:sorocarp development"/>
    <property type="evidence" value="ECO:0007669"/>
    <property type="project" value="UniProtKB-ARBA"/>
</dbReference>
<dbReference type="Proteomes" id="UP000001396">
    <property type="component" value="Unassembled WGS sequence"/>
</dbReference>
<keyword evidence="4" id="KW-0547">Nucleotide-binding</keyword>
<dbReference type="GO" id="GO:0140359">
    <property type="term" value="F:ABC-type transporter activity"/>
    <property type="evidence" value="ECO:0007669"/>
    <property type="project" value="InterPro"/>
</dbReference>
<evidence type="ECO:0000256" key="1">
    <source>
        <dbReference type="ARBA" id="ARBA00004141"/>
    </source>
</evidence>
<proteinExistence type="predicted"/>
<dbReference type="PANTHER" id="PTHR48041:SF139">
    <property type="entry name" value="PROTEIN SCARLET"/>
    <property type="match status" value="1"/>
</dbReference>